<dbReference type="Gene3D" id="3.40.1350.10">
    <property type="match status" value="1"/>
</dbReference>
<dbReference type="RefSeq" id="WP_169664517.1">
    <property type="nucleotide sequence ID" value="NZ_CP076132.1"/>
</dbReference>
<dbReference type="KEGG" id="fya:KMW28_08970"/>
<dbReference type="PANTHER" id="PTHR34039">
    <property type="entry name" value="UPF0102 PROTEIN YRAN"/>
    <property type="match status" value="1"/>
</dbReference>
<dbReference type="InterPro" id="IPR003509">
    <property type="entry name" value="UPF0102_YraN-like"/>
</dbReference>
<dbReference type="CDD" id="cd20736">
    <property type="entry name" value="PoNe_Nuclease"/>
    <property type="match status" value="1"/>
</dbReference>
<keyword evidence="4" id="KW-1185">Reference proteome</keyword>
<dbReference type="Pfam" id="PF02021">
    <property type="entry name" value="UPF0102"/>
    <property type="match status" value="1"/>
</dbReference>
<dbReference type="HAMAP" id="MF_00048">
    <property type="entry name" value="UPF0102"/>
    <property type="match status" value="1"/>
</dbReference>
<evidence type="ECO:0000313" key="4">
    <source>
        <dbReference type="Proteomes" id="UP000678679"/>
    </source>
</evidence>
<dbReference type="Proteomes" id="UP000678679">
    <property type="component" value="Chromosome 1"/>
</dbReference>
<accession>A0AAX1N894</accession>
<name>A0AAX1N894_9BACT</name>
<gene>
    <name evidence="3" type="ORF">KMW28_08970</name>
</gene>
<proteinExistence type="inferred from homology"/>
<dbReference type="GO" id="GO:0003676">
    <property type="term" value="F:nucleic acid binding"/>
    <property type="evidence" value="ECO:0007669"/>
    <property type="project" value="InterPro"/>
</dbReference>
<dbReference type="InterPro" id="IPR011856">
    <property type="entry name" value="tRNA_endonuc-like_dom_sf"/>
</dbReference>
<evidence type="ECO:0000313" key="3">
    <source>
        <dbReference type="EMBL" id="QWG03700.1"/>
    </source>
</evidence>
<protein>
    <recommendedName>
        <fullName evidence="2">UPF0102 protein KMW28_08970</fullName>
    </recommendedName>
</protein>
<dbReference type="PANTHER" id="PTHR34039:SF1">
    <property type="entry name" value="UPF0102 PROTEIN YRAN"/>
    <property type="match status" value="1"/>
</dbReference>
<dbReference type="AlphaFoldDB" id="A0AAX1N894"/>
<reference evidence="3 4" key="1">
    <citation type="submission" date="2021-05" db="EMBL/GenBank/DDBJ databases">
        <title>Comparative genomic studies on the polysaccharide-degrading batcterial strains of the Flammeovirga genus.</title>
        <authorList>
            <person name="Zewei F."/>
            <person name="Zheng Z."/>
            <person name="Yu L."/>
            <person name="Ruyue G."/>
            <person name="Yanhong M."/>
            <person name="Yuanyuan C."/>
            <person name="Jingyan G."/>
            <person name="Wenjun H."/>
        </authorList>
    </citation>
    <scope>NUCLEOTIDE SEQUENCE [LARGE SCALE GENOMIC DNA]</scope>
    <source>
        <strain evidence="3 4">NBRC:100898</strain>
    </source>
</reference>
<evidence type="ECO:0000256" key="2">
    <source>
        <dbReference type="HAMAP-Rule" id="MF_00048"/>
    </source>
</evidence>
<organism evidence="3 4">
    <name type="scientific">Flammeovirga yaeyamensis</name>
    <dbReference type="NCBI Taxonomy" id="367791"/>
    <lineage>
        <taxon>Bacteria</taxon>
        <taxon>Pseudomonadati</taxon>
        <taxon>Bacteroidota</taxon>
        <taxon>Cytophagia</taxon>
        <taxon>Cytophagales</taxon>
        <taxon>Flammeovirgaceae</taxon>
        <taxon>Flammeovirga</taxon>
    </lineage>
</organism>
<dbReference type="SUPFAM" id="SSF52980">
    <property type="entry name" value="Restriction endonuclease-like"/>
    <property type="match status" value="1"/>
</dbReference>
<comment type="similarity">
    <text evidence="1 2">Belongs to the UPF0102 family.</text>
</comment>
<dbReference type="EMBL" id="CP076132">
    <property type="protein sequence ID" value="QWG03700.1"/>
    <property type="molecule type" value="Genomic_DNA"/>
</dbReference>
<evidence type="ECO:0000256" key="1">
    <source>
        <dbReference type="ARBA" id="ARBA00006738"/>
    </source>
</evidence>
<sequence>MTSNKTQKQELGTKGEDIAYDYLKNKGYTILRKNFRSGRNEIDIICKKNRFLVFVEVKTRTNLSFGMPEQHLSKQQERNIINAAVNYMEFNKLDFLPLVRYDVISVILNNGEYSVRHFTDAFY</sequence>
<dbReference type="InterPro" id="IPR011335">
    <property type="entry name" value="Restrct_endonuc-II-like"/>
</dbReference>